<name>A0A7S3SKS7_EMIHU</name>
<feature type="compositionally biased region" description="Basic and acidic residues" evidence="4">
    <location>
        <begin position="564"/>
        <end position="592"/>
    </location>
</feature>
<dbReference type="EMBL" id="HBIR01029250">
    <property type="protein sequence ID" value="CAE0557819.1"/>
    <property type="molecule type" value="Transcribed_RNA"/>
</dbReference>
<protein>
    <recommendedName>
        <fullName evidence="7">Ankyrin repeat protein</fullName>
    </recommendedName>
</protein>
<accession>A0A7S3SKS7</accession>
<evidence type="ECO:0008006" key="7">
    <source>
        <dbReference type="Google" id="ProtNLM"/>
    </source>
</evidence>
<feature type="repeat" description="ANK" evidence="3">
    <location>
        <begin position="331"/>
        <end position="364"/>
    </location>
</feature>
<feature type="signal peptide" evidence="5">
    <location>
        <begin position="1"/>
        <end position="21"/>
    </location>
</feature>
<feature type="chain" id="PRO_5030533370" description="Ankyrin repeat protein" evidence="5">
    <location>
        <begin position="22"/>
        <end position="592"/>
    </location>
</feature>
<feature type="repeat" description="ANK" evidence="3">
    <location>
        <begin position="183"/>
        <end position="215"/>
    </location>
</feature>
<sequence>MPSARCLVLLSAALGARVHDAAIRNDPGAVRAALARGDFVDETDENGDTALIIAAALGSSEAVEALLEGGSNVSASNDGDTPLHFAAMKDQVEAANLLLSWGAPFDLRNGDLRTPLAMAAWYGKSTEVAELLLSKGASDFLVDRRGLSPLHLAVLSMKADMVFVLCQNHVSQASLIDMPASRDGSTALHLAMRVGNQKAAKILLAQGASVELLDKDGATPLHRLVMQEDRGSASMVRELQVAGADVNVRSSNGESPLHLAAVSGNALAVKALLDIGADIDARTGSVASQPGSDEELVAGMTPLSLAVQYGKVAVVRVLLSRGASTSVASDAGASPLHLAAAVGGSPEVAQLLLESEAQIDARNDKGQTALHVAAAYGSENVLQILVARDAALGTGLLEAVSRKGHTPLHEAATYGTVGAARLLSQTGLALNATAKDGTTAFLRAVIEGHEDIVLQLIEAGSCVYARADGPLELSNLTMLDFATLAERTSMLRTLFRHAFSDGDDRGPLVIGALRIAARFGKERMLNAICELDLASCQQFAAEQQLEEEEQGERDAHVLRIGPSGDHKHAPGPTEHGHENAHGESAERSKDEL</sequence>
<dbReference type="SMART" id="SM00248">
    <property type="entry name" value="ANK"/>
    <property type="match status" value="12"/>
</dbReference>
<keyword evidence="5" id="KW-0732">Signal</keyword>
<dbReference type="Pfam" id="PF00023">
    <property type="entry name" value="Ank"/>
    <property type="match status" value="2"/>
</dbReference>
<dbReference type="Gene3D" id="1.25.40.20">
    <property type="entry name" value="Ankyrin repeat-containing domain"/>
    <property type="match status" value="6"/>
</dbReference>
<evidence type="ECO:0000313" key="6">
    <source>
        <dbReference type="EMBL" id="CAE0557819.1"/>
    </source>
</evidence>
<feature type="repeat" description="ANK" evidence="3">
    <location>
        <begin position="436"/>
        <end position="468"/>
    </location>
</feature>
<feature type="repeat" description="ANK" evidence="3">
    <location>
        <begin position="403"/>
        <end position="435"/>
    </location>
</feature>
<dbReference type="PROSITE" id="PS50088">
    <property type="entry name" value="ANK_REPEAT"/>
    <property type="match status" value="11"/>
</dbReference>
<evidence type="ECO:0000256" key="5">
    <source>
        <dbReference type="SAM" id="SignalP"/>
    </source>
</evidence>
<dbReference type="InterPro" id="IPR002110">
    <property type="entry name" value="Ankyrin_rpt"/>
</dbReference>
<feature type="repeat" description="ANK" evidence="3">
    <location>
        <begin position="216"/>
        <end position="251"/>
    </location>
</feature>
<feature type="repeat" description="ANK" evidence="3">
    <location>
        <begin position="298"/>
        <end position="330"/>
    </location>
</feature>
<evidence type="ECO:0000256" key="4">
    <source>
        <dbReference type="SAM" id="MobiDB-lite"/>
    </source>
</evidence>
<reference evidence="6" key="1">
    <citation type="submission" date="2021-01" db="EMBL/GenBank/DDBJ databases">
        <authorList>
            <person name="Corre E."/>
            <person name="Pelletier E."/>
            <person name="Niang G."/>
            <person name="Scheremetjew M."/>
            <person name="Finn R."/>
            <person name="Kale V."/>
            <person name="Holt S."/>
            <person name="Cochrane G."/>
            <person name="Meng A."/>
            <person name="Brown T."/>
            <person name="Cohen L."/>
        </authorList>
    </citation>
    <scope>NUCLEOTIDE SEQUENCE</scope>
    <source>
        <strain evidence="6">379</strain>
    </source>
</reference>
<dbReference type="PANTHER" id="PTHR24198">
    <property type="entry name" value="ANKYRIN REPEAT AND PROTEIN KINASE DOMAIN-CONTAINING PROTEIN"/>
    <property type="match status" value="1"/>
</dbReference>
<dbReference type="PRINTS" id="PR01415">
    <property type="entry name" value="ANKYRIN"/>
</dbReference>
<feature type="repeat" description="ANK" evidence="3">
    <location>
        <begin position="252"/>
        <end position="284"/>
    </location>
</feature>
<organism evidence="6">
    <name type="scientific">Emiliania huxleyi</name>
    <name type="common">Coccolithophore</name>
    <name type="synonym">Pontosphaera huxleyi</name>
    <dbReference type="NCBI Taxonomy" id="2903"/>
    <lineage>
        <taxon>Eukaryota</taxon>
        <taxon>Haptista</taxon>
        <taxon>Haptophyta</taxon>
        <taxon>Prymnesiophyceae</taxon>
        <taxon>Isochrysidales</taxon>
        <taxon>Noelaerhabdaceae</taxon>
        <taxon>Emiliania</taxon>
    </lineage>
</organism>
<evidence type="ECO:0000256" key="1">
    <source>
        <dbReference type="ARBA" id="ARBA00022737"/>
    </source>
</evidence>
<feature type="repeat" description="ANK" evidence="3">
    <location>
        <begin position="46"/>
        <end position="78"/>
    </location>
</feature>
<feature type="repeat" description="ANK" evidence="3">
    <location>
        <begin position="365"/>
        <end position="390"/>
    </location>
</feature>
<dbReference type="PANTHER" id="PTHR24198:SF165">
    <property type="entry name" value="ANKYRIN REPEAT-CONTAINING PROTEIN-RELATED"/>
    <property type="match status" value="1"/>
</dbReference>
<dbReference type="AlphaFoldDB" id="A0A7S3SKS7"/>
<gene>
    <name evidence="6" type="ORF">EHUX00137_LOCUS22607</name>
</gene>
<feature type="repeat" description="ANK" evidence="3">
    <location>
        <begin position="78"/>
        <end position="110"/>
    </location>
</feature>
<dbReference type="Pfam" id="PF12796">
    <property type="entry name" value="Ank_2"/>
    <property type="match status" value="4"/>
</dbReference>
<feature type="region of interest" description="Disordered" evidence="4">
    <location>
        <begin position="544"/>
        <end position="592"/>
    </location>
</feature>
<proteinExistence type="predicted"/>
<feature type="repeat" description="ANK" evidence="3">
    <location>
        <begin position="111"/>
        <end position="144"/>
    </location>
</feature>
<dbReference type="InterPro" id="IPR036770">
    <property type="entry name" value="Ankyrin_rpt-contain_sf"/>
</dbReference>
<keyword evidence="1" id="KW-0677">Repeat</keyword>
<keyword evidence="2 3" id="KW-0040">ANK repeat</keyword>
<evidence type="ECO:0000256" key="2">
    <source>
        <dbReference type="ARBA" id="ARBA00023043"/>
    </source>
</evidence>
<dbReference type="SUPFAM" id="SSF48403">
    <property type="entry name" value="Ankyrin repeat"/>
    <property type="match status" value="2"/>
</dbReference>
<evidence type="ECO:0000256" key="3">
    <source>
        <dbReference type="PROSITE-ProRule" id="PRU00023"/>
    </source>
</evidence>
<dbReference type="PROSITE" id="PS50297">
    <property type="entry name" value="ANK_REP_REGION"/>
    <property type="match status" value="9"/>
</dbReference>